<sequence length="348" mass="38474">MTCIGHCSVAGHYISFPMLWYYGYVKCNPFLTMGRCLLGSSPLVRKCCTDCGGRRNPLPNRTSEGTSAKDINQTQSQCIVSRDMYSSYHHEQTRRHNRDPGSAMSGQQDSPAWLSTDALSQSPPSMVNMTMRGRSDSTTSRHAPSSWHFRPQGSTSGSPVASPPQSTLAAFPQSQPSAPVLLGPEPFSAWMAFLPNIDIPSEFHSRPPLPPSFAHSGMKRASPAEHMYLPAYERSHLPTWNDQQYSGELRRRELEATVTREDYVRMVHSPAQSGSGSQGSRGSTGSNSTGGATAGSYYMQAGHVSDSECEFCGRRGPVSTLKEHWFICEHRNPVPESRQGPWIQRRRC</sequence>
<gene>
    <name evidence="2" type="ORF">FIBSPDRAFT_1035273</name>
</gene>
<dbReference type="AlphaFoldDB" id="A0A166WWL5"/>
<dbReference type="Proteomes" id="UP000076532">
    <property type="component" value="Unassembled WGS sequence"/>
</dbReference>
<dbReference type="EMBL" id="KV417480">
    <property type="protein sequence ID" value="KZP34184.1"/>
    <property type="molecule type" value="Genomic_DNA"/>
</dbReference>
<feature type="region of interest" description="Disordered" evidence="1">
    <location>
        <begin position="89"/>
        <end position="172"/>
    </location>
</feature>
<organism evidence="2 3">
    <name type="scientific">Athelia psychrophila</name>
    <dbReference type="NCBI Taxonomy" id="1759441"/>
    <lineage>
        <taxon>Eukaryota</taxon>
        <taxon>Fungi</taxon>
        <taxon>Dikarya</taxon>
        <taxon>Basidiomycota</taxon>
        <taxon>Agaricomycotina</taxon>
        <taxon>Agaricomycetes</taxon>
        <taxon>Agaricomycetidae</taxon>
        <taxon>Atheliales</taxon>
        <taxon>Atheliaceae</taxon>
        <taxon>Athelia</taxon>
    </lineage>
</organism>
<name>A0A166WWL5_9AGAM</name>
<keyword evidence="3" id="KW-1185">Reference proteome</keyword>
<feature type="compositionally biased region" description="Low complexity" evidence="1">
    <location>
        <begin position="271"/>
        <end position="291"/>
    </location>
</feature>
<evidence type="ECO:0000313" key="2">
    <source>
        <dbReference type="EMBL" id="KZP34184.1"/>
    </source>
</evidence>
<protein>
    <submittedName>
        <fullName evidence="2">Uncharacterized protein</fullName>
    </submittedName>
</protein>
<accession>A0A166WWL5</accession>
<proteinExistence type="predicted"/>
<evidence type="ECO:0000313" key="3">
    <source>
        <dbReference type="Proteomes" id="UP000076532"/>
    </source>
</evidence>
<reference evidence="2 3" key="1">
    <citation type="journal article" date="2016" name="Mol. Biol. Evol.">
        <title>Comparative Genomics of Early-Diverging Mushroom-Forming Fungi Provides Insights into the Origins of Lignocellulose Decay Capabilities.</title>
        <authorList>
            <person name="Nagy L.G."/>
            <person name="Riley R."/>
            <person name="Tritt A."/>
            <person name="Adam C."/>
            <person name="Daum C."/>
            <person name="Floudas D."/>
            <person name="Sun H."/>
            <person name="Yadav J.S."/>
            <person name="Pangilinan J."/>
            <person name="Larsson K.H."/>
            <person name="Matsuura K."/>
            <person name="Barry K."/>
            <person name="Labutti K."/>
            <person name="Kuo R."/>
            <person name="Ohm R.A."/>
            <person name="Bhattacharya S.S."/>
            <person name="Shirouzu T."/>
            <person name="Yoshinaga Y."/>
            <person name="Martin F.M."/>
            <person name="Grigoriev I.V."/>
            <person name="Hibbett D.S."/>
        </authorList>
    </citation>
    <scope>NUCLEOTIDE SEQUENCE [LARGE SCALE GENOMIC DNA]</scope>
    <source>
        <strain evidence="2 3">CBS 109695</strain>
    </source>
</reference>
<feature type="region of interest" description="Disordered" evidence="1">
    <location>
        <begin position="265"/>
        <end position="291"/>
    </location>
</feature>
<feature type="compositionally biased region" description="Polar residues" evidence="1">
    <location>
        <begin position="117"/>
        <end position="128"/>
    </location>
</feature>
<evidence type="ECO:0000256" key="1">
    <source>
        <dbReference type="SAM" id="MobiDB-lite"/>
    </source>
</evidence>
<feature type="compositionally biased region" description="Polar residues" evidence="1">
    <location>
        <begin position="152"/>
        <end position="172"/>
    </location>
</feature>